<dbReference type="InterPro" id="IPR014044">
    <property type="entry name" value="CAP_dom"/>
</dbReference>
<reference evidence="4" key="1">
    <citation type="submission" date="2017-11" db="EMBL/GenBank/DDBJ databases">
        <authorList>
            <person name="Kajale S.C."/>
            <person name="Sharma A."/>
        </authorList>
    </citation>
    <scope>NUCLEOTIDE SEQUENCE</scope>
    <source>
        <strain evidence="4">LS1_42</strain>
    </source>
</reference>
<protein>
    <submittedName>
        <fullName evidence="4">CAP domain-containing protein</fullName>
    </submittedName>
</protein>
<evidence type="ECO:0000256" key="2">
    <source>
        <dbReference type="SAM" id="Phobius"/>
    </source>
</evidence>
<dbReference type="RefSeq" id="WP_148857929.1">
    <property type="nucleotide sequence ID" value="NZ_PHNJ01000004.1"/>
</dbReference>
<dbReference type="EMBL" id="PHNJ01000004">
    <property type="protein sequence ID" value="TYL38927.1"/>
    <property type="molecule type" value="Genomic_DNA"/>
</dbReference>
<proteinExistence type="predicted"/>
<feature type="region of interest" description="Disordered" evidence="1">
    <location>
        <begin position="57"/>
        <end position="103"/>
    </location>
</feature>
<gene>
    <name evidence="4" type="ORF">CV102_10510</name>
</gene>
<dbReference type="SUPFAM" id="SSF55797">
    <property type="entry name" value="PR-1-like"/>
    <property type="match status" value="1"/>
</dbReference>
<keyword evidence="2" id="KW-0812">Transmembrane</keyword>
<dbReference type="AlphaFoldDB" id="A0A8J8Q4B3"/>
<evidence type="ECO:0000259" key="3">
    <source>
        <dbReference type="Pfam" id="PF00188"/>
    </source>
</evidence>
<accession>A0A8J8Q4B3</accession>
<feature type="compositionally biased region" description="Polar residues" evidence="1">
    <location>
        <begin position="90"/>
        <end position="100"/>
    </location>
</feature>
<evidence type="ECO:0000313" key="4">
    <source>
        <dbReference type="EMBL" id="TYL38927.1"/>
    </source>
</evidence>
<dbReference type="PANTHER" id="PTHR31157">
    <property type="entry name" value="SCP DOMAIN-CONTAINING PROTEIN"/>
    <property type="match status" value="1"/>
</dbReference>
<keyword evidence="2" id="KW-1133">Transmembrane helix</keyword>
<dbReference type="CDD" id="cd05379">
    <property type="entry name" value="CAP_bacterial"/>
    <property type="match status" value="1"/>
</dbReference>
<dbReference type="OrthoDB" id="60683at2157"/>
<dbReference type="Pfam" id="PF00188">
    <property type="entry name" value="CAP"/>
    <property type="match status" value="1"/>
</dbReference>
<evidence type="ECO:0000256" key="1">
    <source>
        <dbReference type="SAM" id="MobiDB-lite"/>
    </source>
</evidence>
<dbReference type="PANTHER" id="PTHR31157:SF1">
    <property type="entry name" value="SCP DOMAIN-CONTAINING PROTEIN"/>
    <property type="match status" value="1"/>
</dbReference>
<feature type="domain" description="SCP" evidence="3">
    <location>
        <begin position="110"/>
        <end position="243"/>
    </location>
</feature>
<evidence type="ECO:0000313" key="5">
    <source>
        <dbReference type="Proteomes" id="UP000766904"/>
    </source>
</evidence>
<sequence length="252" mass="27512">MGDRRPERSTADDGHTDRAVVRGVIRFLVIAALLGGIVLGAALIGPSLVDDISEVDDIGIDSQPSPSSEPPPAGERDPDVTDPDDPGETSYETGVETVSSPDVEDFVHAEVNDRRAEHGLEPLEWDGTVASVSRAHSGDMAEREYFAHTNPDGEQPYDRFTDVDDYCRGYGENIAMTWVDRPIEQPGGDGTAEYQTAEGLAEGLVNQWMNSTDHREAILEENVPHAWDRGGVGIVVEDDGRVFATHNFCHEW</sequence>
<dbReference type="Proteomes" id="UP000766904">
    <property type="component" value="Unassembled WGS sequence"/>
</dbReference>
<organism evidence="4 5">
    <name type="scientific">Natronococcus pandeyae</name>
    <dbReference type="NCBI Taxonomy" id="2055836"/>
    <lineage>
        <taxon>Archaea</taxon>
        <taxon>Methanobacteriati</taxon>
        <taxon>Methanobacteriota</taxon>
        <taxon>Stenosarchaea group</taxon>
        <taxon>Halobacteria</taxon>
        <taxon>Halobacteriales</taxon>
        <taxon>Natrialbaceae</taxon>
        <taxon>Natronococcus</taxon>
    </lineage>
</organism>
<keyword evidence="2" id="KW-0472">Membrane</keyword>
<dbReference type="Gene3D" id="3.40.33.10">
    <property type="entry name" value="CAP"/>
    <property type="match status" value="1"/>
</dbReference>
<comment type="caution">
    <text evidence="4">The sequence shown here is derived from an EMBL/GenBank/DDBJ whole genome shotgun (WGS) entry which is preliminary data.</text>
</comment>
<feature type="transmembrane region" description="Helical" evidence="2">
    <location>
        <begin position="24"/>
        <end position="44"/>
    </location>
</feature>
<dbReference type="InterPro" id="IPR035940">
    <property type="entry name" value="CAP_sf"/>
</dbReference>
<name>A0A8J8Q4B3_9EURY</name>
<keyword evidence="5" id="KW-1185">Reference proteome</keyword>